<accession>A0ABD3SZM8</accession>
<dbReference type="InterPro" id="IPR016140">
    <property type="entry name" value="Bifunc_inhib/LTP/seed_store"/>
</dbReference>
<dbReference type="AlphaFoldDB" id="A0ABD3SZM8"/>
<evidence type="ECO:0000259" key="1">
    <source>
        <dbReference type="Pfam" id="PF14368"/>
    </source>
</evidence>
<dbReference type="PANTHER" id="PTHR33286:SF1">
    <property type="entry name" value="OS01G0800600 PROTEIN"/>
    <property type="match status" value="1"/>
</dbReference>
<feature type="domain" description="Bifunctional inhibitor/plant lipid transfer protein/seed storage helical" evidence="1">
    <location>
        <begin position="21"/>
        <end position="94"/>
    </location>
</feature>
<dbReference type="PANTHER" id="PTHR33286">
    <property type="entry name" value="BIFUNCTIONAL INHIBITOR/LIPID-TRANSFER PROTEIN/SEED STORAGE 2S ALBUMIN SUPERFAMILY PROTEIN"/>
    <property type="match status" value="1"/>
</dbReference>
<sequence length="101" mass="11723">MSLKNEIAFGKEVLPSHPNYCDILQFIKHCSVYIQRFSPRFRKPNEKCCVYARKADLIYFCKYFVTEKEQIYSSAKVVDSATHCGKPFPKNSKCGNYTVHS</sequence>
<dbReference type="EMBL" id="JBJXBP010000005">
    <property type="protein sequence ID" value="KAL3829780.1"/>
    <property type="molecule type" value="Genomic_DNA"/>
</dbReference>
<dbReference type="Pfam" id="PF14368">
    <property type="entry name" value="LTP_2"/>
    <property type="match status" value="1"/>
</dbReference>
<proteinExistence type="predicted"/>
<evidence type="ECO:0000313" key="2">
    <source>
        <dbReference type="EMBL" id="KAL3829780.1"/>
    </source>
</evidence>
<protein>
    <recommendedName>
        <fullName evidence="1">Bifunctional inhibitor/plant lipid transfer protein/seed storage helical domain-containing protein</fullName>
    </recommendedName>
</protein>
<organism evidence="2 3">
    <name type="scientific">Penstemon smallii</name>
    <dbReference type="NCBI Taxonomy" id="265156"/>
    <lineage>
        <taxon>Eukaryota</taxon>
        <taxon>Viridiplantae</taxon>
        <taxon>Streptophyta</taxon>
        <taxon>Embryophyta</taxon>
        <taxon>Tracheophyta</taxon>
        <taxon>Spermatophyta</taxon>
        <taxon>Magnoliopsida</taxon>
        <taxon>eudicotyledons</taxon>
        <taxon>Gunneridae</taxon>
        <taxon>Pentapetalae</taxon>
        <taxon>asterids</taxon>
        <taxon>lamiids</taxon>
        <taxon>Lamiales</taxon>
        <taxon>Plantaginaceae</taxon>
        <taxon>Cheloneae</taxon>
        <taxon>Penstemon</taxon>
    </lineage>
</organism>
<gene>
    <name evidence="2" type="ORF">ACJIZ3_018582</name>
</gene>
<evidence type="ECO:0000313" key="3">
    <source>
        <dbReference type="Proteomes" id="UP001634393"/>
    </source>
</evidence>
<reference evidence="2 3" key="1">
    <citation type="submission" date="2024-12" db="EMBL/GenBank/DDBJ databases">
        <title>The unique morphological basis and parallel evolutionary history of personate flowers in Penstemon.</title>
        <authorList>
            <person name="Depatie T.H."/>
            <person name="Wessinger C.A."/>
        </authorList>
    </citation>
    <scope>NUCLEOTIDE SEQUENCE [LARGE SCALE GENOMIC DNA]</scope>
    <source>
        <strain evidence="2">WTNN_2</strain>
        <tissue evidence="2">Leaf</tissue>
    </source>
</reference>
<comment type="caution">
    <text evidence="2">The sequence shown here is derived from an EMBL/GenBank/DDBJ whole genome shotgun (WGS) entry which is preliminary data.</text>
</comment>
<keyword evidence="3" id="KW-1185">Reference proteome</keyword>
<name>A0ABD3SZM8_9LAMI</name>
<dbReference type="Proteomes" id="UP001634393">
    <property type="component" value="Unassembled WGS sequence"/>
</dbReference>